<dbReference type="RefSeq" id="WP_271266427.1">
    <property type="nucleotide sequence ID" value="NZ_JAMGZJ010000066.1"/>
</dbReference>
<keyword evidence="2 10" id="KW-0547">Nucleotide-binding</keyword>
<dbReference type="PROSITE" id="PS51198">
    <property type="entry name" value="UVRD_HELICASE_ATP_BIND"/>
    <property type="match status" value="1"/>
</dbReference>
<dbReference type="GO" id="GO:0000725">
    <property type="term" value="P:recombinational repair"/>
    <property type="evidence" value="ECO:0007669"/>
    <property type="project" value="TreeGrafter"/>
</dbReference>
<evidence type="ECO:0000313" key="13">
    <source>
        <dbReference type="Proteomes" id="UP001061282"/>
    </source>
</evidence>
<dbReference type="AlphaFoldDB" id="A0A9J6QAT9"/>
<dbReference type="Pfam" id="PF13361">
    <property type="entry name" value="UvrD_C"/>
    <property type="match status" value="1"/>
</dbReference>
<protein>
    <recommendedName>
        <fullName evidence="8">DNA 3'-5' helicase</fullName>
        <ecNumber evidence="8">5.6.2.4</ecNumber>
    </recommendedName>
</protein>
<evidence type="ECO:0000256" key="2">
    <source>
        <dbReference type="ARBA" id="ARBA00022741"/>
    </source>
</evidence>
<comment type="similarity">
    <text evidence="1">Belongs to the helicase family. UvrD subfamily.</text>
</comment>
<dbReference type="Gene3D" id="1.10.10.160">
    <property type="match status" value="1"/>
</dbReference>
<feature type="domain" description="UvrD-like helicase ATP-binding" evidence="11">
    <location>
        <begin position="205"/>
        <end position="669"/>
    </location>
</feature>
<dbReference type="GO" id="GO:0005524">
    <property type="term" value="F:ATP binding"/>
    <property type="evidence" value="ECO:0007669"/>
    <property type="project" value="UniProtKB-UniRule"/>
</dbReference>
<keyword evidence="3 10" id="KW-0378">Hydrolase</keyword>
<evidence type="ECO:0000256" key="3">
    <source>
        <dbReference type="ARBA" id="ARBA00022801"/>
    </source>
</evidence>
<dbReference type="InterPro" id="IPR014017">
    <property type="entry name" value="DNA_helicase_UvrD-like_C"/>
</dbReference>
<dbReference type="GO" id="GO:0016787">
    <property type="term" value="F:hydrolase activity"/>
    <property type="evidence" value="ECO:0007669"/>
    <property type="project" value="UniProtKB-UniRule"/>
</dbReference>
<comment type="catalytic activity">
    <reaction evidence="7">
        <text>Couples ATP hydrolysis with the unwinding of duplex DNA by translocating in the 3'-5' direction.</text>
        <dbReference type="EC" id="5.6.2.4"/>
    </reaction>
</comment>
<keyword evidence="5 10" id="KW-0067">ATP-binding</keyword>
<evidence type="ECO:0000256" key="1">
    <source>
        <dbReference type="ARBA" id="ARBA00009922"/>
    </source>
</evidence>
<dbReference type="SUPFAM" id="SSF52540">
    <property type="entry name" value="P-loop containing nucleoside triphosphate hydrolases"/>
    <property type="match status" value="1"/>
</dbReference>
<comment type="catalytic activity">
    <reaction evidence="9">
        <text>ATP + H2O = ADP + phosphate + H(+)</text>
        <dbReference type="Rhea" id="RHEA:13065"/>
        <dbReference type="ChEBI" id="CHEBI:15377"/>
        <dbReference type="ChEBI" id="CHEBI:15378"/>
        <dbReference type="ChEBI" id="CHEBI:30616"/>
        <dbReference type="ChEBI" id="CHEBI:43474"/>
        <dbReference type="ChEBI" id="CHEBI:456216"/>
        <dbReference type="EC" id="5.6.2.4"/>
    </reaction>
</comment>
<evidence type="ECO:0000256" key="4">
    <source>
        <dbReference type="ARBA" id="ARBA00022806"/>
    </source>
</evidence>
<gene>
    <name evidence="12" type="ORF">M8013_03380</name>
</gene>
<dbReference type="PANTHER" id="PTHR11070">
    <property type="entry name" value="UVRD / RECB / PCRA DNA HELICASE FAMILY MEMBER"/>
    <property type="match status" value="1"/>
</dbReference>
<reference evidence="12" key="1">
    <citation type="submission" date="2022-05" db="EMBL/GenBank/DDBJ databases">
        <title>Description of a novel species of Leclercia; Leclercia tamurae and the Proposal for a Novel Genus Silvania gen. nov. Containing Two Novel Species Silvania hatchlandensis sp. nov. and Silvania confinis sp. nov. Isolated from the Rhizosphere of Oak.</title>
        <authorList>
            <person name="Maddock D.W."/>
            <person name="Brady C.L."/>
            <person name="Denman S."/>
            <person name="Arnold D."/>
        </authorList>
    </citation>
    <scope>NUCLEOTIDE SEQUENCE</scope>
    <source>
        <strain evidence="12">H4N4</strain>
    </source>
</reference>
<evidence type="ECO:0000256" key="6">
    <source>
        <dbReference type="ARBA" id="ARBA00023235"/>
    </source>
</evidence>
<evidence type="ECO:0000256" key="7">
    <source>
        <dbReference type="ARBA" id="ARBA00034617"/>
    </source>
</evidence>
<evidence type="ECO:0000256" key="5">
    <source>
        <dbReference type="ARBA" id="ARBA00022840"/>
    </source>
</evidence>
<proteinExistence type="inferred from homology"/>
<dbReference type="Gene3D" id="3.40.50.300">
    <property type="entry name" value="P-loop containing nucleotide triphosphate hydrolases"/>
    <property type="match status" value="3"/>
</dbReference>
<dbReference type="GO" id="GO:0043138">
    <property type="term" value="F:3'-5' DNA helicase activity"/>
    <property type="evidence" value="ECO:0007669"/>
    <property type="project" value="UniProtKB-EC"/>
</dbReference>
<evidence type="ECO:0000259" key="11">
    <source>
        <dbReference type="PROSITE" id="PS51198"/>
    </source>
</evidence>
<keyword evidence="13" id="KW-1185">Reference proteome</keyword>
<dbReference type="InterPro" id="IPR014016">
    <property type="entry name" value="UvrD-like_ATP-bd"/>
</dbReference>
<dbReference type="EC" id="5.6.2.4" evidence="8"/>
<dbReference type="InterPro" id="IPR000212">
    <property type="entry name" value="DNA_helicase_UvrD/REP"/>
</dbReference>
<dbReference type="EMBL" id="JAMGZJ010000066">
    <property type="protein sequence ID" value="MCU6667804.1"/>
    <property type="molecule type" value="Genomic_DNA"/>
</dbReference>
<sequence length="1012" mass="116853">MNKLTPQLQSEHNLRTHPFYDLWGILRRRSNTVTLSSGQLIFKHHGVEVQLPVDDIRNIKLIRKWLYSDIEMGTASKSYRIKSFNFQHLEILIQKIQCAALDIFQHSAEWRELLEVVRRYQKGEHYFSSWEWRSFSQLILVKQRLQDLAIDADFIAREGDNPIAQLALKLSMDDVSESGRNHFNERVIPQLVSSYQTFFDHIESQPLSSPQRKACVTNEDHTLVVAGAGTGKTSTLIGKAGYLLKAGLAQPENILMLAFGNKAAREMAERIAERLPESGDKLKATTFHAFGNRIVAQSVGVKRSLTRFAEQNDELRQFIEATLEAEISLSDDYKTQLVKYFVCYSTPGRCEYDFNAIEEYHEFLQSCRLITLTGQWVKSVGELRVANYLYLYSVPFAYEANYEVNTATIERRQYKPDFYLPGSKTYIEYLGVDREMRTAPFVDQAAYLEGLAWKRKLHQQHKTRLEELYSYQLSEGTLEENILDLLNRVEEPQHLRDTDTLLDELKSSGSSPWQGFIDLILRFLSLFKEGQFSFSDLLASPQRIDMGRTQAFIALFKPVYDAYEAHLKDQQEMDFSDMISEATTALEEGQFHHRYDYVLVDEFQDLSGGRGKLLKALLATRDNMRLFAVGDDWQAIYRFNGSDLRFFTRFDHQFSPAKMLPLDKSYRFNNRIHELSSTFVTRNPAQLKKEITTHVQVEHAAVQLLDIQEKIPDINIADRNLRKAEAYRQQIRRALARCHNRELRLNSTRRAPVMLIGRYRLENMRDLKELDVKALMVEFPLLDIQYQTAHASKGLEANYVLLLGLEKGSFPSAKENDELIDLLLPEQEPYLFAEERRLFYVAVTRARHYVFMIFDSQNTSAFVEEIAKMGKQLITKSDSLEVGQWSCPDCESGSLTGKVSRYDKKFYVCSHSPACDYMASSCKQCSSPMVMDNGMQRICANPECLEIEIVCRRCGLGTMVKRKNKDGGAFYGCNRFRRDEADCCYENITSEEYERRVDTAKQNAAIMQEMTS</sequence>
<dbReference type="GO" id="GO:0005829">
    <property type="term" value="C:cytosol"/>
    <property type="evidence" value="ECO:0007669"/>
    <property type="project" value="TreeGrafter"/>
</dbReference>
<evidence type="ECO:0000313" key="12">
    <source>
        <dbReference type="EMBL" id="MCU6667804.1"/>
    </source>
</evidence>
<dbReference type="PANTHER" id="PTHR11070:SF63">
    <property type="entry name" value="DNA HELICASE IV"/>
    <property type="match status" value="1"/>
</dbReference>
<accession>A0A9J6QAT9</accession>
<dbReference type="InterPro" id="IPR027417">
    <property type="entry name" value="P-loop_NTPase"/>
</dbReference>
<feature type="binding site" evidence="10">
    <location>
        <begin position="226"/>
        <end position="233"/>
    </location>
    <ligand>
        <name>ATP</name>
        <dbReference type="ChEBI" id="CHEBI:30616"/>
    </ligand>
</feature>
<dbReference type="GO" id="GO:0003677">
    <property type="term" value="F:DNA binding"/>
    <property type="evidence" value="ECO:0007669"/>
    <property type="project" value="InterPro"/>
</dbReference>
<comment type="caution">
    <text evidence="12">The sequence shown here is derived from an EMBL/GenBank/DDBJ whole genome shotgun (WGS) entry which is preliminary data.</text>
</comment>
<dbReference type="Gene3D" id="3.40.91.30">
    <property type="match status" value="1"/>
</dbReference>
<evidence type="ECO:0000256" key="9">
    <source>
        <dbReference type="ARBA" id="ARBA00048988"/>
    </source>
</evidence>
<keyword evidence="4 10" id="KW-0347">Helicase</keyword>
<keyword evidence="6" id="KW-0413">Isomerase</keyword>
<dbReference type="InterPro" id="IPR013986">
    <property type="entry name" value="DExx_box_DNA_helicase_dom_sf"/>
</dbReference>
<dbReference type="Proteomes" id="UP001061282">
    <property type="component" value="Unassembled WGS sequence"/>
</dbReference>
<name>A0A9J6QAT9_9ENTR</name>
<dbReference type="Pfam" id="PF00580">
    <property type="entry name" value="UvrD-helicase"/>
    <property type="match status" value="1"/>
</dbReference>
<evidence type="ECO:0000256" key="10">
    <source>
        <dbReference type="PROSITE-ProRule" id="PRU00560"/>
    </source>
</evidence>
<organism evidence="12 13">
    <name type="scientific">Silvania confinis</name>
    <dbReference type="NCBI Taxonomy" id="2926470"/>
    <lineage>
        <taxon>Bacteria</taxon>
        <taxon>Pseudomonadati</taxon>
        <taxon>Pseudomonadota</taxon>
        <taxon>Gammaproteobacteria</taxon>
        <taxon>Enterobacterales</taxon>
        <taxon>Enterobacteriaceae</taxon>
        <taxon>Silvania</taxon>
    </lineage>
</organism>
<evidence type="ECO:0000256" key="8">
    <source>
        <dbReference type="ARBA" id="ARBA00034808"/>
    </source>
</evidence>